<dbReference type="SUPFAM" id="SSF69318">
    <property type="entry name" value="Integrin alpha N-terminal domain"/>
    <property type="match status" value="1"/>
</dbReference>
<dbReference type="EMBL" id="QOIM01000039">
    <property type="protein sequence ID" value="RCG16171.1"/>
    <property type="molecule type" value="Genomic_DNA"/>
</dbReference>
<protein>
    <recommendedName>
        <fullName evidence="4">VCBS repeat-containing protein</fullName>
    </recommendedName>
</protein>
<dbReference type="AlphaFoldDB" id="A0A367EDM9"/>
<organism evidence="2 3">
    <name type="scientific">Streptomyces reniochalinae</name>
    <dbReference type="NCBI Taxonomy" id="2250578"/>
    <lineage>
        <taxon>Bacteria</taxon>
        <taxon>Bacillati</taxon>
        <taxon>Actinomycetota</taxon>
        <taxon>Actinomycetes</taxon>
        <taxon>Kitasatosporales</taxon>
        <taxon>Streptomycetaceae</taxon>
        <taxon>Streptomyces</taxon>
    </lineage>
</organism>
<keyword evidence="3" id="KW-1185">Reference proteome</keyword>
<reference evidence="2 3" key="1">
    <citation type="submission" date="2018-06" db="EMBL/GenBank/DDBJ databases">
        <title>Streptomyces reniochalinae sp. nov. and Streptomyces diacarnus sp. nov. from marine sponges.</title>
        <authorList>
            <person name="Li L."/>
        </authorList>
    </citation>
    <scope>NUCLEOTIDE SEQUENCE [LARGE SCALE GENOMIC DNA]</scope>
    <source>
        <strain evidence="2 3">LHW50302</strain>
    </source>
</reference>
<dbReference type="InterPro" id="IPR013517">
    <property type="entry name" value="FG-GAP"/>
</dbReference>
<keyword evidence="1" id="KW-0732">Signal</keyword>
<accession>A0A367EDM9</accession>
<name>A0A367EDM9_9ACTN</name>
<dbReference type="Proteomes" id="UP000253507">
    <property type="component" value="Unassembled WGS sequence"/>
</dbReference>
<comment type="caution">
    <text evidence="2">The sequence shown here is derived from an EMBL/GenBank/DDBJ whole genome shotgun (WGS) entry which is preliminary data.</text>
</comment>
<evidence type="ECO:0008006" key="4">
    <source>
        <dbReference type="Google" id="ProtNLM"/>
    </source>
</evidence>
<dbReference type="RefSeq" id="WP_114017389.1">
    <property type="nucleotide sequence ID" value="NZ_QOIM01000039.1"/>
</dbReference>
<dbReference type="Pfam" id="PF13517">
    <property type="entry name" value="FG-GAP_3"/>
    <property type="match status" value="1"/>
</dbReference>
<evidence type="ECO:0000313" key="3">
    <source>
        <dbReference type="Proteomes" id="UP000253507"/>
    </source>
</evidence>
<dbReference type="Gene3D" id="2.130.10.130">
    <property type="entry name" value="Integrin alpha, N-terminal"/>
    <property type="match status" value="1"/>
</dbReference>
<gene>
    <name evidence="2" type="ORF">DQ392_21840</name>
</gene>
<proteinExistence type="predicted"/>
<dbReference type="OrthoDB" id="9815928at2"/>
<evidence type="ECO:0000256" key="1">
    <source>
        <dbReference type="ARBA" id="ARBA00022729"/>
    </source>
</evidence>
<evidence type="ECO:0000313" key="2">
    <source>
        <dbReference type="EMBL" id="RCG16171.1"/>
    </source>
</evidence>
<dbReference type="InterPro" id="IPR028994">
    <property type="entry name" value="Integrin_alpha_N"/>
</dbReference>
<sequence length="307" mass="33487">MAFAFNNGACRSFRGDGKLDLLVRSAETGALWVYPHSGKLNGTQTYEDPVKIGDNFGRERFCFIQACDVTGNGRAELCAFSVKEVTVNGEVRKINTGENGVFGFFLLQNLGGPGEIGPFGEPTRISGKREDDRYWSTFGFADITGSGNDDIFSRGLGAGNFDCFPHLNAGVIADDTYDREPLPLTTINPDDFPFAMADFTGNGNLDLLVRRPDGDIALFEFPGKPGVEYADPASGTWYTVARGWQDMKYMTLTDVDLDGKPDLLALRPDGTLSAFVHSGRFDPDNPESLFSEPVTVGTGFDRYDTIS</sequence>